<evidence type="ECO:0000313" key="1">
    <source>
        <dbReference type="EMBL" id="KAL3956365.1"/>
    </source>
</evidence>
<evidence type="ECO:0000313" key="2">
    <source>
        <dbReference type="Proteomes" id="UP001638806"/>
    </source>
</evidence>
<organism evidence="1 2">
    <name type="scientific">Purpureocillium lilacinum</name>
    <name type="common">Paecilomyces lilacinus</name>
    <dbReference type="NCBI Taxonomy" id="33203"/>
    <lineage>
        <taxon>Eukaryota</taxon>
        <taxon>Fungi</taxon>
        <taxon>Dikarya</taxon>
        <taxon>Ascomycota</taxon>
        <taxon>Pezizomycotina</taxon>
        <taxon>Sordariomycetes</taxon>
        <taxon>Hypocreomycetidae</taxon>
        <taxon>Hypocreales</taxon>
        <taxon>Ophiocordycipitaceae</taxon>
        <taxon>Purpureocillium</taxon>
    </lineage>
</organism>
<accession>A0ACC4DJ39</accession>
<comment type="caution">
    <text evidence="1">The sequence shown here is derived from an EMBL/GenBank/DDBJ whole genome shotgun (WGS) entry which is preliminary data.</text>
</comment>
<proteinExistence type="predicted"/>
<gene>
    <name evidence="1" type="ORF">ACCO45_009211</name>
</gene>
<dbReference type="EMBL" id="JBGNUJ010000008">
    <property type="protein sequence ID" value="KAL3956365.1"/>
    <property type="molecule type" value="Genomic_DNA"/>
</dbReference>
<sequence length="120" mass="12966">MGGAAARIRRPARRGQPTAHNFQPLFPGALWAGFIVETARCSSAVRCGANAAGIVSSWLGASSMFGSSSRARGPRRRPACRGGEVWHREVRPGNVFSEDDRVEKCKREGKNKSQTASHES</sequence>
<keyword evidence="2" id="KW-1185">Reference proteome</keyword>
<protein>
    <submittedName>
        <fullName evidence="1">Uncharacterized protein</fullName>
    </submittedName>
</protein>
<reference evidence="1" key="1">
    <citation type="submission" date="2024-12" db="EMBL/GenBank/DDBJ databases">
        <title>Comparative genomics and development of molecular markers within Purpureocillium lilacinum and among Purpureocillium species.</title>
        <authorList>
            <person name="Yeh Z.-Y."/>
            <person name="Ni N.-T."/>
            <person name="Lo P.-H."/>
            <person name="Mushyakhwo K."/>
            <person name="Lin C.-F."/>
            <person name="Nai Y.-S."/>
        </authorList>
    </citation>
    <scope>NUCLEOTIDE SEQUENCE</scope>
    <source>
        <strain evidence="1">NCHU-NPUST-175</strain>
    </source>
</reference>
<name>A0ACC4DJ39_PURLI</name>
<dbReference type="Proteomes" id="UP001638806">
    <property type="component" value="Unassembled WGS sequence"/>
</dbReference>